<gene>
    <name evidence="1" type="ORF">PECAL_3P08580</name>
</gene>
<dbReference type="EMBL" id="CAKKNE010000003">
    <property type="protein sequence ID" value="CAH0370941.1"/>
    <property type="molecule type" value="Genomic_DNA"/>
</dbReference>
<evidence type="ECO:0000313" key="2">
    <source>
        <dbReference type="Proteomes" id="UP000789595"/>
    </source>
</evidence>
<name>A0A8J2SHD0_9STRA</name>
<accession>A0A8J2SHD0</accession>
<dbReference type="OrthoDB" id="187486at2759"/>
<organism evidence="1 2">
    <name type="scientific">Pelagomonas calceolata</name>
    <dbReference type="NCBI Taxonomy" id="35677"/>
    <lineage>
        <taxon>Eukaryota</taxon>
        <taxon>Sar</taxon>
        <taxon>Stramenopiles</taxon>
        <taxon>Ochrophyta</taxon>
        <taxon>Pelagophyceae</taxon>
        <taxon>Pelagomonadales</taxon>
        <taxon>Pelagomonadaceae</taxon>
        <taxon>Pelagomonas</taxon>
    </lineage>
</organism>
<comment type="caution">
    <text evidence="1">The sequence shown here is derived from an EMBL/GenBank/DDBJ whole genome shotgun (WGS) entry which is preliminary data.</text>
</comment>
<dbReference type="AlphaFoldDB" id="A0A8J2SHD0"/>
<proteinExistence type="predicted"/>
<evidence type="ECO:0000313" key="1">
    <source>
        <dbReference type="EMBL" id="CAH0370941.1"/>
    </source>
</evidence>
<dbReference type="Proteomes" id="UP000789595">
    <property type="component" value="Unassembled WGS sequence"/>
</dbReference>
<reference evidence="1" key="1">
    <citation type="submission" date="2021-11" db="EMBL/GenBank/DDBJ databases">
        <authorList>
            <consortium name="Genoscope - CEA"/>
            <person name="William W."/>
        </authorList>
    </citation>
    <scope>NUCLEOTIDE SEQUENCE</scope>
</reference>
<sequence>MGCSSSLPSEVIPDPGPTEQCTFTVKSAGMFKGDDCFAYRGDSTDKDDKWMILDKSKPTGDPRVNVAAGQRLLELENFNRAEGSKKGEILLSAVFDSKPAFTVMSKSEFSQTQLRPAWAMQFSKAVPVQIPQCAGFFDVTMPSGVMVRAVPPPGSQPGQVMQICDPGAKTPDSVYIDKAYKMMQQGSFRYAKLKKFSSKTGCSIMPGTRCQQFPAGFHLNVFIEGTTVARYCWVEGHRDDDGHWHEGHYTKSEKAFIDQTCFQLLQKPNEGGGEPTEIASWSCPGELEGGDITTENALFSTLQEGGWASSKLRVQTKEFWDPCLSLIISYLTSKEYCPKELKGDFSKTFTWPSGPSGHREHRRRHHRRGNHWDDYDDYDSDREGHSPAGVRVGFSWGG</sequence>
<keyword evidence="2" id="KW-1185">Reference proteome</keyword>
<protein>
    <submittedName>
        <fullName evidence="1">Uncharacterized protein</fullName>
    </submittedName>
</protein>